<feature type="region of interest" description="Disordered" evidence="1">
    <location>
        <begin position="110"/>
        <end position="134"/>
    </location>
</feature>
<keyword evidence="2" id="KW-1133">Transmembrane helix</keyword>
<comment type="caution">
    <text evidence="3">The sequence shown here is derived from an EMBL/GenBank/DDBJ whole genome shotgun (WGS) entry which is preliminary data.</text>
</comment>
<dbReference type="AlphaFoldDB" id="A0A9D4ERX3"/>
<dbReference type="Proteomes" id="UP000828390">
    <property type="component" value="Unassembled WGS sequence"/>
</dbReference>
<feature type="region of interest" description="Disordered" evidence="1">
    <location>
        <begin position="63"/>
        <end position="95"/>
    </location>
</feature>
<keyword evidence="2" id="KW-0812">Transmembrane</keyword>
<feature type="compositionally biased region" description="Acidic residues" evidence="1">
    <location>
        <begin position="124"/>
        <end position="134"/>
    </location>
</feature>
<evidence type="ECO:0000256" key="1">
    <source>
        <dbReference type="SAM" id="MobiDB-lite"/>
    </source>
</evidence>
<name>A0A9D4ERX3_DREPO</name>
<evidence type="ECO:0000256" key="2">
    <source>
        <dbReference type="SAM" id="Phobius"/>
    </source>
</evidence>
<sequence length="134" mass="15490">MLMWSCVAVKPADSGENPVSNTPSKLTSVGVLPNIIRLISVLLLYFNVSRGCHRPRLRRRHFHRRRKHPERRVCSRHGVPGDEPPPLTDAGKSKLLQDQVKRYRKLLRRRQRLRNRLHGKTSDNDEGDDDDGAR</sequence>
<reference evidence="3" key="1">
    <citation type="journal article" date="2019" name="bioRxiv">
        <title>The Genome of the Zebra Mussel, Dreissena polymorpha: A Resource for Invasive Species Research.</title>
        <authorList>
            <person name="McCartney M.A."/>
            <person name="Auch B."/>
            <person name="Kono T."/>
            <person name="Mallez S."/>
            <person name="Zhang Y."/>
            <person name="Obille A."/>
            <person name="Becker A."/>
            <person name="Abrahante J.E."/>
            <person name="Garbe J."/>
            <person name="Badalamenti J.P."/>
            <person name="Herman A."/>
            <person name="Mangelson H."/>
            <person name="Liachko I."/>
            <person name="Sullivan S."/>
            <person name="Sone E.D."/>
            <person name="Koren S."/>
            <person name="Silverstein K.A.T."/>
            <person name="Beckman K.B."/>
            <person name="Gohl D.M."/>
        </authorList>
    </citation>
    <scope>NUCLEOTIDE SEQUENCE</scope>
    <source>
        <strain evidence="3">Duluth1</strain>
        <tissue evidence="3">Whole animal</tissue>
    </source>
</reference>
<accession>A0A9D4ERX3</accession>
<reference evidence="3" key="2">
    <citation type="submission" date="2020-11" db="EMBL/GenBank/DDBJ databases">
        <authorList>
            <person name="McCartney M.A."/>
            <person name="Auch B."/>
            <person name="Kono T."/>
            <person name="Mallez S."/>
            <person name="Becker A."/>
            <person name="Gohl D.M."/>
            <person name="Silverstein K.A.T."/>
            <person name="Koren S."/>
            <person name="Bechman K.B."/>
            <person name="Herman A."/>
            <person name="Abrahante J.E."/>
            <person name="Garbe J."/>
        </authorList>
    </citation>
    <scope>NUCLEOTIDE SEQUENCE</scope>
    <source>
        <strain evidence="3">Duluth1</strain>
        <tissue evidence="3">Whole animal</tissue>
    </source>
</reference>
<keyword evidence="2" id="KW-0472">Membrane</keyword>
<feature type="transmembrane region" description="Helical" evidence="2">
    <location>
        <begin position="30"/>
        <end position="48"/>
    </location>
</feature>
<feature type="compositionally biased region" description="Basic residues" evidence="1">
    <location>
        <begin position="110"/>
        <end position="119"/>
    </location>
</feature>
<gene>
    <name evidence="3" type="ORF">DPMN_163390</name>
</gene>
<organism evidence="3 4">
    <name type="scientific">Dreissena polymorpha</name>
    <name type="common">Zebra mussel</name>
    <name type="synonym">Mytilus polymorpha</name>
    <dbReference type="NCBI Taxonomy" id="45954"/>
    <lineage>
        <taxon>Eukaryota</taxon>
        <taxon>Metazoa</taxon>
        <taxon>Spiralia</taxon>
        <taxon>Lophotrochozoa</taxon>
        <taxon>Mollusca</taxon>
        <taxon>Bivalvia</taxon>
        <taxon>Autobranchia</taxon>
        <taxon>Heteroconchia</taxon>
        <taxon>Euheterodonta</taxon>
        <taxon>Imparidentia</taxon>
        <taxon>Neoheterodontei</taxon>
        <taxon>Myida</taxon>
        <taxon>Dreissenoidea</taxon>
        <taxon>Dreissenidae</taxon>
        <taxon>Dreissena</taxon>
    </lineage>
</organism>
<protein>
    <submittedName>
        <fullName evidence="3">Uncharacterized protein</fullName>
    </submittedName>
</protein>
<keyword evidence="4" id="KW-1185">Reference proteome</keyword>
<evidence type="ECO:0000313" key="3">
    <source>
        <dbReference type="EMBL" id="KAH3785305.1"/>
    </source>
</evidence>
<dbReference type="EMBL" id="JAIWYP010000008">
    <property type="protein sequence ID" value="KAH3785305.1"/>
    <property type="molecule type" value="Genomic_DNA"/>
</dbReference>
<evidence type="ECO:0000313" key="4">
    <source>
        <dbReference type="Proteomes" id="UP000828390"/>
    </source>
</evidence>
<proteinExistence type="predicted"/>